<keyword evidence="3" id="KW-1185">Reference proteome</keyword>
<feature type="compositionally biased region" description="Polar residues" evidence="1">
    <location>
        <begin position="262"/>
        <end position="275"/>
    </location>
</feature>
<comment type="caution">
    <text evidence="2">The sequence shown here is derived from an EMBL/GenBank/DDBJ whole genome shotgun (WGS) entry which is preliminary data.</text>
</comment>
<dbReference type="AlphaFoldDB" id="A0AAD8EQC1"/>
<reference evidence="2" key="1">
    <citation type="journal article" date="2023" name="IScience">
        <title>Live-bearing cockroach genome reveals convergent evolutionary mechanisms linked to viviparity in insects and beyond.</title>
        <authorList>
            <person name="Fouks B."/>
            <person name="Harrison M.C."/>
            <person name="Mikhailova A.A."/>
            <person name="Marchal E."/>
            <person name="English S."/>
            <person name="Carruthers M."/>
            <person name="Jennings E.C."/>
            <person name="Chiamaka E.L."/>
            <person name="Frigard R.A."/>
            <person name="Pippel M."/>
            <person name="Attardo G.M."/>
            <person name="Benoit J.B."/>
            <person name="Bornberg-Bauer E."/>
            <person name="Tobe S.S."/>
        </authorList>
    </citation>
    <scope>NUCLEOTIDE SEQUENCE</scope>
    <source>
        <strain evidence="2">Stay&amp;Tobe</strain>
    </source>
</reference>
<protein>
    <submittedName>
        <fullName evidence="2">Uncharacterized protein</fullName>
    </submittedName>
</protein>
<evidence type="ECO:0000313" key="2">
    <source>
        <dbReference type="EMBL" id="KAJ9598511.1"/>
    </source>
</evidence>
<dbReference type="EMBL" id="JASPKZ010001213">
    <property type="protein sequence ID" value="KAJ9598511.1"/>
    <property type="molecule type" value="Genomic_DNA"/>
</dbReference>
<feature type="region of interest" description="Disordered" evidence="1">
    <location>
        <begin position="257"/>
        <end position="313"/>
    </location>
</feature>
<gene>
    <name evidence="2" type="ORF">L9F63_010801</name>
</gene>
<evidence type="ECO:0000313" key="3">
    <source>
        <dbReference type="Proteomes" id="UP001233999"/>
    </source>
</evidence>
<name>A0AAD8EQC1_DIPPU</name>
<reference evidence="2" key="2">
    <citation type="submission" date="2023-05" db="EMBL/GenBank/DDBJ databases">
        <authorList>
            <person name="Fouks B."/>
        </authorList>
    </citation>
    <scope>NUCLEOTIDE SEQUENCE</scope>
    <source>
        <strain evidence="2">Stay&amp;Tobe</strain>
        <tissue evidence="2">Testes</tissue>
    </source>
</reference>
<evidence type="ECO:0000256" key="1">
    <source>
        <dbReference type="SAM" id="MobiDB-lite"/>
    </source>
</evidence>
<organism evidence="2 3">
    <name type="scientific">Diploptera punctata</name>
    <name type="common">Pacific beetle cockroach</name>
    <dbReference type="NCBI Taxonomy" id="6984"/>
    <lineage>
        <taxon>Eukaryota</taxon>
        <taxon>Metazoa</taxon>
        <taxon>Ecdysozoa</taxon>
        <taxon>Arthropoda</taxon>
        <taxon>Hexapoda</taxon>
        <taxon>Insecta</taxon>
        <taxon>Pterygota</taxon>
        <taxon>Neoptera</taxon>
        <taxon>Polyneoptera</taxon>
        <taxon>Dictyoptera</taxon>
        <taxon>Blattodea</taxon>
        <taxon>Blaberoidea</taxon>
        <taxon>Blaberidae</taxon>
        <taxon>Diplopterinae</taxon>
        <taxon>Diploptera</taxon>
    </lineage>
</organism>
<feature type="compositionally biased region" description="Polar residues" evidence="1">
    <location>
        <begin position="295"/>
        <end position="313"/>
    </location>
</feature>
<sequence>MYEEPTTILQMQPSGTEGCGVVGVGSPQSIDLSSPLPASPNVSVNQDIREKMASQTPVETFSMSPPLSNPLSHENCVTSEIEPESLKTLDISNRVSVLQGTYTVKSPPLEVVKEESVASVSHLDTLSEHSLLSNNSALFVNARNDVLISAIMSDSAVSCVNQVLVDKHSSQLASGDNQSVAVSVALVTTSNSQVPDCYKFQSSSRTNNTILKGKEEIKSDLTVNFSLTDKNCDRTKTGDKRRLLNASVLLEGGTEQGREVLNSGTESIWQETRGSVSPAGIRQRKMATTHAPKLSSLSTDNTVPNSNTDSQVL</sequence>
<proteinExistence type="predicted"/>
<dbReference type="Proteomes" id="UP001233999">
    <property type="component" value="Unassembled WGS sequence"/>
</dbReference>
<accession>A0AAD8EQC1</accession>